<reference evidence="2 3" key="1">
    <citation type="submission" date="2023-05" db="EMBL/GenBank/DDBJ databases">
        <title>A 100% complete, gapless, phased diploid assembly of the Scenedesmus obliquus UTEX 3031 genome.</title>
        <authorList>
            <person name="Biondi T.C."/>
            <person name="Hanschen E.R."/>
            <person name="Kwon T."/>
            <person name="Eng W."/>
            <person name="Kruse C.P.S."/>
            <person name="Koehler S.I."/>
            <person name="Kunde Y."/>
            <person name="Gleasner C.D."/>
            <person name="You Mak K.T."/>
            <person name="Polle J."/>
            <person name="Hovde B.T."/>
            <person name="Starkenburg S.R."/>
        </authorList>
    </citation>
    <scope>NUCLEOTIDE SEQUENCE [LARGE SCALE GENOMIC DNA]</scope>
    <source>
        <strain evidence="2 3">DOE0152z</strain>
    </source>
</reference>
<dbReference type="SUPFAM" id="SSF52540">
    <property type="entry name" value="P-loop containing nucleoside triphosphate hydrolases"/>
    <property type="match status" value="2"/>
</dbReference>
<dbReference type="Gene3D" id="3.40.50.300">
    <property type="entry name" value="P-loop containing nucleotide triphosphate hydrolases"/>
    <property type="match status" value="1"/>
</dbReference>
<evidence type="ECO:0000313" key="3">
    <source>
        <dbReference type="Proteomes" id="UP001244341"/>
    </source>
</evidence>
<organism evidence="2 3">
    <name type="scientific">Tetradesmus obliquus</name>
    <name type="common">Green alga</name>
    <name type="synonym">Acutodesmus obliquus</name>
    <dbReference type="NCBI Taxonomy" id="3088"/>
    <lineage>
        <taxon>Eukaryota</taxon>
        <taxon>Viridiplantae</taxon>
        <taxon>Chlorophyta</taxon>
        <taxon>core chlorophytes</taxon>
        <taxon>Chlorophyceae</taxon>
        <taxon>CS clade</taxon>
        <taxon>Sphaeropleales</taxon>
        <taxon>Scenedesmaceae</taxon>
        <taxon>Tetradesmus</taxon>
    </lineage>
</organism>
<feature type="domain" description="Replication origin-binding protein" evidence="1">
    <location>
        <begin position="622"/>
        <end position="780"/>
    </location>
</feature>
<gene>
    <name evidence="2" type="ORF">OEZ85_010350</name>
</gene>
<name>A0ABY8TRR2_TETOB</name>
<keyword evidence="3" id="KW-1185">Reference proteome</keyword>
<protein>
    <recommendedName>
        <fullName evidence="1">Replication origin-binding protein domain-containing protein</fullName>
    </recommendedName>
</protein>
<dbReference type="Pfam" id="PF02399">
    <property type="entry name" value="Herpes_ori_bp"/>
    <property type="match status" value="2"/>
</dbReference>
<dbReference type="InterPro" id="IPR003450">
    <property type="entry name" value="Replication_origin-bd"/>
</dbReference>
<sequence>MAAAQNTPGQHCGMDWCGFAGFRASKAPMQAYAAEVGATMQLQVQMPRRQPAPADIVEEYTYTRHFVAIDDPVRLLEILPGLPADKNHTYEIILKDKPCKLCVDFDGTDGLPACFASKQDFTSRVQDALTDIFLTEFGVQLPAESFVWVFTDYPVKFSAHLVVHHIMPDGRILCLPQHNPTHATHDGARHFYNRLVQVMPELEQHALIDGSIYTRDREMRLPWPGATKPPKPGVRMDTWTPNTACIATNHSLADAMVSYFAGRTPHVLQLPTVERQQASIRTTAARKGSAAPPSGVSYSEGEERMLELILQQHPTAYMQRLSGKNVWNRDNAPRFNHTDRTEECWCGKAHKSNNYAAWFAGSQAFVHAFGCWRTFRIGSLTDDFSAAGDVEVHCRIGSLTDDFSAAGDVEVHCRYLARRRQDNLTTLVGGQQTLHRYMSTTCTDADTTSLNTELDKLMGMHMHVLGIQSSMGTGKTCLLSNLVQELEEVHRAKRVLIITYRQSLSLNMLSDLQALGFENYLDAKEHKADLSAADRAIVQLDSIAMVCRRGRIIPQYDLVVLDEVESTLHHTTAKTHRERQATTFRTFCSIIKASKRVLAMDAFSGAETRAFFKSLQLHARVVRNTWRPQPRTMVFTNDQQEWVEKLVQALAAGENVAMASMSSNMLHSLKQHLVTELALLKEDEVLLYDSAADDALKKRVQFVNSDWIIKRLVMWSPCIEAGVNFDQQHFHSLFLHLCNSTTPLGLMQMSGRIRQLENSTVHCMCKGLSWQGAAEEFTPADAVNHIRWQENLTWPEGFHAELPCDEEPLETALQTAVQPP</sequence>
<dbReference type="Proteomes" id="UP001244341">
    <property type="component" value="Chromosome 2b"/>
</dbReference>
<dbReference type="InterPro" id="IPR027417">
    <property type="entry name" value="P-loop_NTPase"/>
</dbReference>
<accession>A0ABY8TRR2</accession>
<proteinExistence type="predicted"/>
<evidence type="ECO:0000313" key="2">
    <source>
        <dbReference type="EMBL" id="WIA10143.1"/>
    </source>
</evidence>
<evidence type="ECO:0000259" key="1">
    <source>
        <dbReference type="Pfam" id="PF02399"/>
    </source>
</evidence>
<dbReference type="EMBL" id="CP126209">
    <property type="protein sequence ID" value="WIA10143.1"/>
    <property type="molecule type" value="Genomic_DNA"/>
</dbReference>
<feature type="domain" description="Replication origin-binding protein" evidence="1">
    <location>
        <begin position="462"/>
        <end position="611"/>
    </location>
</feature>